<dbReference type="AlphaFoldDB" id="A0AA96RJ97"/>
<reference evidence="1" key="1">
    <citation type="submission" date="2022-02" db="EMBL/GenBank/DDBJ databases">
        <title>Paenibacillus sp. MBLB1832 Whole Genome Shotgun Sequencing.</title>
        <authorList>
            <person name="Hwang C.Y."/>
            <person name="Cho E.-S."/>
            <person name="Seo M.-J."/>
        </authorList>
    </citation>
    <scope>NUCLEOTIDE SEQUENCE</scope>
    <source>
        <strain evidence="1">MBLB1832</strain>
    </source>
</reference>
<evidence type="ECO:0000313" key="1">
    <source>
        <dbReference type="EMBL" id="WNR42921.1"/>
    </source>
</evidence>
<sequence>MELKKGSTYNFGWNTKPTLMYTSYDINGDGSPELLIGADKSISGIYALQNGKPVSINQVEDRHNLRLLKGIDGNGVIEDAWGHMGHATEFFYKIDKDGKLVTIDKLFTNGDDKKDDKTSVIFVLKMS</sequence>
<dbReference type="Proteomes" id="UP001304650">
    <property type="component" value="Chromosome"/>
</dbReference>
<protein>
    <submittedName>
        <fullName evidence="1">Uncharacterized protein</fullName>
    </submittedName>
</protein>
<dbReference type="EMBL" id="CP130319">
    <property type="protein sequence ID" value="WNR42921.1"/>
    <property type="molecule type" value="Genomic_DNA"/>
</dbReference>
<dbReference type="KEGG" id="proo:MJB10_17585"/>
<dbReference type="RefSeq" id="WP_314796765.1">
    <property type="nucleotide sequence ID" value="NZ_CP130319.1"/>
</dbReference>
<evidence type="ECO:0000313" key="2">
    <source>
        <dbReference type="Proteomes" id="UP001304650"/>
    </source>
</evidence>
<name>A0AA96RJ97_9BACL</name>
<accession>A0AA96RJ97</accession>
<keyword evidence="2" id="KW-1185">Reference proteome</keyword>
<proteinExistence type="predicted"/>
<gene>
    <name evidence="1" type="ORF">MJB10_17585</name>
</gene>
<organism evidence="1 2">
    <name type="scientific">Paenibacillus roseopurpureus</name>
    <dbReference type="NCBI Taxonomy" id="2918901"/>
    <lineage>
        <taxon>Bacteria</taxon>
        <taxon>Bacillati</taxon>
        <taxon>Bacillota</taxon>
        <taxon>Bacilli</taxon>
        <taxon>Bacillales</taxon>
        <taxon>Paenibacillaceae</taxon>
        <taxon>Paenibacillus</taxon>
    </lineage>
</organism>